<accession>B6BLU4</accession>
<dbReference type="GO" id="GO:0030638">
    <property type="term" value="P:polyketide metabolic process"/>
    <property type="evidence" value="ECO:0007669"/>
    <property type="project" value="InterPro"/>
</dbReference>
<organism evidence="1 2">
    <name type="scientific">Sulfurimonas gotlandica (strain DSM 19862 / JCM 16533 / GD1)</name>
    <dbReference type="NCBI Taxonomy" id="929558"/>
    <lineage>
        <taxon>Bacteria</taxon>
        <taxon>Pseudomonadati</taxon>
        <taxon>Campylobacterota</taxon>
        <taxon>Epsilonproteobacteria</taxon>
        <taxon>Campylobacterales</taxon>
        <taxon>Sulfurimonadaceae</taxon>
        <taxon>Sulfurimonas</taxon>
    </lineage>
</organism>
<evidence type="ECO:0000313" key="1">
    <source>
        <dbReference type="EMBL" id="EHP29484.1"/>
    </source>
</evidence>
<dbReference type="Pfam" id="PF07366">
    <property type="entry name" value="SnoaL"/>
    <property type="match status" value="1"/>
</dbReference>
<dbReference type="AlphaFoldDB" id="B6BLU4"/>
<dbReference type="PANTHER" id="PTHR38436:SF1">
    <property type="entry name" value="ESTER CYCLASE"/>
    <property type="match status" value="1"/>
</dbReference>
<dbReference type="STRING" id="929558.SMGD1_0958"/>
<dbReference type="HOGENOM" id="CLU_100997_5_1_7"/>
<proteinExistence type="predicted"/>
<sequence length="134" mass="15409">MVSSNKNIVSKYYEMWNSHEFKKAETILDAKLRFRGSIGIETVGIDEFKEYANTILTAFPNLYHATEIIIGEASQVAVYVTYTGTHKGKLFEYEPTDNRINYSGASFFTIRNEKITDIKVLGDRYSLYNQIKTI</sequence>
<evidence type="ECO:0000313" key="2">
    <source>
        <dbReference type="Proteomes" id="UP000006431"/>
    </source>
</evidence>
<accession>H1FXX7</accession>
<dbReference type="InterPro" id="IPR009959">
    <property type="entry name" value="Cyclase_SnoaL-like"/>
</dbReference>
<name>B6BLU4_SULGG</name>
<dbReference type="PATRIC" id="fig|929558.5.peg.954"/>
<comment type="caution">
    <text evidence="1">The sequence shown here is derived from an EMBL/GenBank/DDBJ whole genome shotgun (WGS) entry which is preliminary data.</text>
</comment>
<dbReference type="PANTHER" id="PTHR38436">
    <property type="entry name" value="POLYKETIDE CYCLASE SNOAL-LIKE DOMAIN"/>
    <property type="match status" value="1"/>
</dbReference>
<dbReference type="eggNOG" id="COG5485">
    <property type="taxonomic scope" value="Bacteria"/>
</dbReference>
<reference evidence="1 2" key="1">
    <citation type="journal article" date="2012" name="Proc. Natl. Acad. Sci. U.S.A.">
        <title>Genome and physiology of a model Epsilonproteobacterium responsible for sulfide detoxification in marine oxygen depletion zones.</title>
        <authorList>
            <person name="Grote J."/>
            <person name="Schott T."/>
            <person name="Bruckner C.G."/>
            <person name="Glockner F.O."/>
            <person name="Jost G."/>
            <person name="Teeling H."/>
            <person name="Labrenz M."/>
            <person name="Jurgens K."/>
        </authorList>
    </citation>
    <scope>NUCLEOTIDE SEQUENCE [LARGE SCALE GENOMIC DNA]</scope>
    <source>
        <strain evidence="1 2">GD1</strain>
    </source>
</reference>
<dbReference type="SUPFAM" id="SSF54427">
    <property type="entry name" value="NTF2-like"/>
    <property type="match status" value="1"/>
</dbReference>
<dbReference type="OrthoDB" id="9810441at2"/>
<dbReference type="RefSeq" id="WP_008339128.1">
    <property type="nucleotide sequence ID" value="NZ_AFRZ01000001.1"/>
</dbReference>
<keyword evidence="2" id="KW-1185">Reference proteome</keyword>
<dbReference type="EMBL" id="AFRZ01000001">
    <property type="protein sequence ID" value="EHP29484.1"/>
    <property type="molecule type" value="Genomic_DNA"/>
</dbReference>
<gene>
    <name evidence="1" type="ORF">SMGD1_0958</name>
</gene>
<dbReference type="Gene3D" id="3.10.450.50">
    <property type="match status" value="1"/>
</dbReference>
<protein>
    <submittedName>
        <fullName evidence="1">Protein containing DUF1486</fullName>
    </submittedName>
</protein>
<dbReference type="InterPro" id="IPR032710">
    <property type="entry name" value="NTF2-like_dom_sf"/>
</dbReference>
<dbReference type="Proteomes" id="UP000006431">
    <property type="component" value="Unassembled WGS sequence"/>
</dbReference>